<keyword evidence="1" id="KW-0472">Membrane</keyword>
<keyword evidence="3" id="KW-1185">Reference proteome</keyword>
<name>A0A2N7WTV1_9BURK</name>
<feature type="transmembrane region" description="Helical" evidence="1">
    <location>
        <begin position="110"/>
        <end position="130"/>
    </location>
</feature>
<dbReference type="EMBL" id="PNYC01000021">
    <property type="protein sequence ID" value="PMS32685.1"/>
    <property type="molecule type" value="Genomic_DNA"/>
</dbReference>
<evidence type="ECO:0000313" key="2">
    <source>
        <dbReference type="EMBL" id="PMS32685.1"/>
    </source>
</evidence>
<comment type="caution">
    <text evidence="2">The sequence shown here is derived from an EMBL/GenBank/DDBJ whole genome shotgun (WGS) entry which is preliminary data.</text>
</comment>
<sequence>MHELHRPRRWLHAVRLFVTALRNRCMDLRDAWRTVLTRHRNALRLLFTAIWLAFIPAIAHAGIWNGGLCTVYQDVLDNELLEVVSLSALVGSIVLWLLDDGRSNIKTHVLRGVLGTLAILNMPLLWAQVFNHGAACTGTL</sequence>
<evidence type="ECO:0000256" key="1">
    <source>
        <dbReference type="SAM" id="Phobius"/>
    </source>
</evidence>
<dbReference type="Proteomes" id="UP000235777">
    <property type="component" value="Unassembled WGS sequence"/>
</dbReference>
<feature type="transmembrane region" description="Helical" evidence="1">
    <location>
        <begin position="42"/>
        <end position="60"/>
    </location>
</feature>
<dbReference type="STRING" id="863227.GCA_000373005_03222"/>
<feature type="transmembrane region" description="Helical" evidence="1">
    <location>
        <begin position="80"/>
        <end position="98"/>
    </location>
</feature>
<evidence type="ECO:0000313" key="3">
    <source>
        <dbReference type="Proteomes" id="UP000235777"/>
    </source>
</evidence>
<gene>
    <name evidence="2" type="ORF">C0Z20_26355</name>
</gene>
<organism evidence="2 3">
    <name type="scientific">Trinickia symbiotica</name>
    <dbReference type="NCBI Taxonomy" id="863227"/>
    <lineage>
        <taxon>Bacteria</taxon>
        <taxon>Pseudomonadati</taxon>
        <taxon>Pseudomonadota</taxon>
        <taxon>Betaproteobacteria</taxon>
        <taxon>Burkholderiales</taxon>
        <taxon>Burkholderiaceae</taxon>
        <taxon>Trinickia</taxon>
    </lineage>
</organism>
<proteinExistence type="predicted"/>
<dbReference type="RefSeq" id="WP_018441804.1">
    <property type="nucleotide sequence ID" value="NZ_KB890180.1"/>
</dbReference>
<reference evidence="2 3" key="1">
    <citation type="submission" date="2018-01" db="EMBL/GenBank/DDBJ databases">
        <title>Whole genome analyses suggest that Burkholderia sensu lato contains two further novel genera in the rhizoxinica-symbiotica group Mycetohabitans gen. nov., and Trinickia gen. nov.: implications for the evolution of diazotrophy and nodulation in the Burkholderiaceae.</title>
        <authorList>
            <person name="Estrada-de los Santos P."/>
            <person name="Palmer M."/>
            <person name="Chavez-Ramirez B."/>
            <person name="Beukes C."/>
            <person name="Steenkamp E.T."/>
            <person name="Hirsch A.M."/>
            <person name="Manyaka P."/>
            <person name="Maluk M."/>
            <person name="Lafos M."/>
            <person name="Crook M."/>
            <person name="Gross E."/>
            <person name="Simon M.F."/>
            <person name="Bueno dos Reis Junior F."/>
            <person name="Poole P.S."/>
            <person name="Venter S.N."/>
            <person name="James E.K."/>
        </authorList>
    </citation>
    <scope>NUCLEOTIDE SEQUENCE [LARGE SCALE GENOMIC DNA]</scope>
    <source>
        <strain evidence="2 3">JPY 581</strain>
    </source>
</reference>
<dbReference type="OrthoDB" id="9098761at2"/>
<accession>A0A2N7WTV1</accession>
<protein>
    <submittedName>
        <fullName evidence="2">Uncharacterized protein</fullName>
    </submittedName>
</protein>
<keyword evidence="1" id="KW-0812">Transmembrane</keyword>
<dbReference type="AlphaFoldDB" id="A0A2N7WTV1"/>
<keyword evidence="1" id="KW-1133">Transmembrane helix</keyword>